<dbReference type="EMBL" id="SNZV01000001">
    <property type="protein sequence ID" value="TDS17291.1"/>
    <property type="molecule type" value="Genomic_DNA"/>
</dbReference>
<proteinExistence type="predicted"/>
<evidence type="ECO:0000259" key="1">
    <source>
        <dbReference type="Pfam" id="PF09537"/>
    </source>
</evidence>
<dbReference type="InterPro" id="IPR012347">
    <property type="entry name" value="Ferritin-like"/>
</dbReference>
<comment type="caution">
    <text evidence="2">The sequence shown here is derived from an EMBL/GenBank/DDBJ whole genome shotgun (WGS) entry which is preliminary data.</text>
</comment>
<dbReference type="RefSeq" id="WP_133638433.1">
    <property type="nucleotide sequence ID" value="NZ_SNZV01000001.1"/>
</dbReference>
<reference evidence="2 3" key="1">
    <citation type="submission" date="2019-03" db="EMBL/GenBank/DDBJ databases">
        <title>Genomic Encyclopedia of Type Strains, Phase III (KMG-III): the genomes of soil and plant-associated and newly described type strains.</title>
        <authorList>
            <person name="Whitman W."/>
        </authorList>
    </citation>
    <scope>NUCLEOTIDE SEQUENCE [LARGE SCALE GENOMIC DNA]</scope>
    <source>
        <strain evidence="2 3">CGMCC 1.12801</strain>
    </source>
</reference>
<feature type="domain" description="DUF2383" evidence="1">
    <location>
        <begin position="12"/>
        <end position="117"/>
    </location>
</feature>
<dbReference type="Proteomes" id="UP000294752">
    <property type="component" value="Unassembled WGS sequence"/>
</dbReference>
<dbReference type="Gene3D" id="1.20.1260.10">
    <property type="match status" value="1"/>
</dbReference>
<name>A0A4R7DAL0_9SPHI</name>
<gene>
    <name evidence="2" type="ORF">B0I21_101155</name>
</gene>
<evidence type="ECO:0000313" key="2">
    <source>
        <dbReference type="EMBL" id="TDS17291.1"/>
    </source>
</evidence>
<accession>A0A4R7DAL0</accession>
<organism evidence="2 3">
    <name type="scientific">Sphingobacterium paludis</name>
    <dbReference type="NCBI Taxonomy" id="1476465"/>
    <lineage>
        <taxon>Bacteria</taxon>
        <taxon>Pseudomonadati</taxon>
        <taxon>Bacteroidota</taxon>
        <taxon>Sphingobacteriia</taxon>
        <taxon>Sphingobacteriales</taxon>
        <taxon>Sphingobacteriaceae</taxon>
        <taxon>Sphingobacterium</taxon>
    </lineage>
</organism>
<evidence type="ECO:0000313" key="3">
    <source>
        <dbReference type="Proteomes" id="UP000294752"/>
    </source>
</evidence>
<dbReference type="InterPro" id="IPR019052">
    <property type="entry name" value="DUF2383"/>
</dbReference>
<dbReference type="AlphaFoldDB" id="A0A4R7DAL0"/>
<protein>
    <submittedName>
        <fullName evidence="2">Uncharacterized protein (TIGR02284 family)</fullName>
    </submittedName>
</protein>
<sequence length="156" mass="17383">MGNLNDKDTALLKDLIAINNDRIAGYAKAIDLVDAENDVDIISLFEKLGQQSQQFKAALTPLLVREGEQPAETNSSMGKLYRMWMDVRVSIAGEDRYSVLQSCEKGEAVFEKIYTDVWQAAKDMPEELSAMIKSQLEVQKNAHAEVAALRDEHGHA</sequence>
<dbReference type="NCBIfam" id="TIGR02284">
    <property type="entry name" value="PA2169 family four-helix-bundle protein"/>
    <property type="match status" value="1"/>
</dbReference>
<dbReference type="OrthoDB" id="282393at2"/>
<dbReference type="Pfam" id="PF09537">
    <property type="entry name" value="DUF2383"/>
    <property type="match status" value="1"/>
</dbReference>
<keyword evidence="3" id="KW-1185">Reference proteome</keyword>
<dbReference type="InterPro" id="IPR011971">
    <property type="entry name" value="CHP02284"/>
</dbReference>